<feature type="domain" description="Trichome birefringence-like C-terminal" evidence="9">
    <location>
        <begin position="182"/>
        <end position="463"/>
    </location>
</feature>
<feature type="compositionally biased region" description="Basic and acidic residues" evidence="7">
    <location>
        <begin position="107"/>
        <end position="122"/>
    </location>
</feature>
<feature type="transmembrane region" description="Helical" evidence="8">
    <location>
        <begin position="21"/>
        <end position="40"/>
    </location>
</feature>
<dbReference type="OrthoDB" id="630188at2759"/>
<dbReference type="GO" id="GO:0005794">
    <property type="term" value="C:Golgi apparatus"/>
    <property type="evidence" value="ECO:0000318"/>
    <property type="project" value="GO_Central"/>
</dbReference>
<dbReference type="Pfam" id="PF13839">
    <property type="entry name" value="PC-Esterase"/>
    <property type="match status" value="1"/>
</dbReference>
<organism evidence="11 12">
    <name type="scientific">Erythranthe guttata</name>
    <name type="common">Yellow monkey flower</name>
    <name type="synonym">Mimulus guttatus</name>
    <dbReference type="NCBI Taxonomy" id="4155"/>
    <lineage>
        <taxon>Eukaryota</taxon>
        <taxon>Viridiplantae</taxon>
        <taxon>Streptophyta</taxon>
        <taxon>Embryophyta</taxon>
        <taxon>Tracheophyta</taxon>
        <taxon>Spermatophyta</taxon>
        <taxon>Magnoliopsida</taxon>
        <taxon>eudicotyledons</taxon>
        <taxon>Gunneridae</taxon>
        <taxon>Pentapetalae</taxon>
        <taxon>asterids</taxon>
        <taxon>lamiids</taxon>
        <taxon>Lamiales</taxon>
        <taxon>Phrymaceae</taxon>
        <taxon>Erythranthe</taxon>
    </lineage>
</organism>
<feature type="region of interest" description="Disordered" evidence="7">
    <location>
        <begin position="64"/>
        <end position="122"/>
    </location>
</feature>
<dbReference type="OMA" id="FKRWKYS"/>
<evidence type="ECO:0000256" key="3">
    <source>
        <dbReference type="ARBA" id="ARBA00022692"/>
    </source>
</evidence>
<dbReference type="PANTHER" id="PTHR32285:SF247">
    <property type="entry name" value="PROTEIN TRICHOME BIREFRINGENCE-LIKE 19"/>
    <property type="match status" value="1"/>
</dbReference>
<evidence type="ECO:0000256" key="6">
    <source>
        <dbReference type="ARBA" id="ARBA00023136"/>
    </source>
</evidence>
<dbReference type="Pfam" id="PF14416">
    <property type="entry name" value="PMR5N"/>
    <property type="match status" value="1"/>
</dbReference>
<evidence type="ECO:0000313" key="12">
    <source>
        <dbReference type="Proteomes" id="UP000030748"/>
    </source>
</evidence>
<dbReference type="PhylomeDB" id="A0A022RWZ9"/>
<keyword evidence="12" id="KW-1185">Reference proteome</keyword>
<dbReference type="Proteomes" id="UP000030748">
    <property type="component" value="Unassembled WGS sequence"/>
</dbReference>
<dbReference type="PANTHER" id="PTHR32285">
    <property type="entry name" value="PROTEIN TRICHOME BIREFRINGENCE-LIKE 9-RELATED"/>
    <property type="match status" value="1"/>
</dbReference>
<gene>
    <name evidence="11" type="ORF">MIMGU_mgv1a005621mg</name>
</gene>
<dbReference type="eggNOG" id="ENOG502SBRV">
    <property type="taxonomic scope" value="Eukaryota"/>
</dbReference>
<evidence type="ECO:0000256" key="4">
    <source>
        <dbReference type="ARBA" id="ARBA00022968"/>
    </source>
</evidence>
<evidence type="ECO:0000259" key="10">
    <source>
        <dbReference type="Pfam" id="PF14416"/>
    </source>
</evidence>
<accession>A0A022RWZ9</accession>
<dbReference type="InterPro" id="IPR025846">
    <property type="entry name" value="TBL_N"/>
</dbReference>
<reference evidence="11 12" key="1">
    <citation type="journal article" date="2013" name="Proc. Natl. Acad. Sci. U.S.A.">
        <title>Fine-scale variation in meiotic recombination in Mimulus inferred from population shotgun sequencing.</title>
        <authorList>
            <person name="Hellsten U."/>
            <person name="Wright K.M."/>
            <person name="Jenkins J."/>
            <person name="Shu S."/>
            <person name="Yuan Y."/>
            <person name="Wessler S.R."/>
            <person name="Schmutz J."/>
            <person name="Willis J.H."/>
            <person name="Rokhsar D.S."/>
        </authorList>
    </citation>
    <scope>NUCLEOTIDE SEQUENCE [LARGE SCALE GENOMIC DNA]</scope>
    <source>
        <strain evidence="12">cv. DUN x IM62</strain>
    </source>
</reference>
<comment type="similarity">
    <text evidence="2">Belongs to the PC-esterase family. TBL subfamily.</text>
</comment>
<evidence type="ECO:0000256" key="2">
    <source>
        <dbReference type="ARBA" id="ARBA00007727"/>
    </source>
</evidence>
<dbReference type="InterPro" id="IPR026057">
    <property type="entry name" value="TBL_C"/>
</dbReference>
<dbReference type="KEGG" id="egt:105975463"/>
<keyword evidence="3 8" id="KW-0812">Transmembrane</keyword>
<protein>
    <submittedName>
        <fullName evidence="11">Uncharacterized protein</fullName>
    </submittedName>
</protein>
<evidence type="ECO:0000313" key="11">
    <source>
        <dbReference type="EMBL" id="EYU44283.1"/>
    </source>
</evidence>
<feature type="compositionally biased region" description="Low complexity" evidence="7">
    <location>
        <begin position="95"/>
        <end position="106"/>
    </location>
</feature>
<feature type="compositionally biased region" description="Basic and acidic residues" evidence="7">
    <location>
        <begin position="79"/>
        <end position="88"/>
    </location>
</feature>
<evidence type="ECO:0000256" key="5">
    <source>
        <dbReference type="ARBA" id="ARBA00022989"/>
    </source>
</evidence>
<keyword evidence="4" id="KW-0735">Signal-anchor</keyword>
<dbReference type="InterPro" id="IPR029962">
    <property type="entry name" value="TBL"/>
</dbReference>
<evidence type="ECO:0000259" key="9">
    <source>
        <dbReference type="Pfam" id="PF13839"/>
    </source>
</evidence>
<sequence>MKLQTSEIIPLSKPKTRRKTRTVVAIVALAFILTIIPLYFPYSQNYNQLSLSFQIGFQSLDHNSIRSTTTPPQPNNPNLRDEASEDSPKNIPPDAAAATSANSTSSNEKRGDGREGKRTSDAVVKEKKKCDLFSGEWVPNPDGPYYTNTTCYSIQDHQNCMRFGRPDLGFMKWRWKPDECELPLFDPIGFLELVRGKSLAFVGDSVARNHMQSLICLLSTVGHPVDMSKPKAGNRLYVYTEYNFNISIISSPYLIRTEKTVPGDFATPFNLFLDEFDQTWTGKIHTFDYIIISAGQWFFRPSYFYLNRTLIGCLYCPEANVTHLPSAFSYRWAFRTAFRAINGGAGVAFLRTLAPSHFEGGPWDKGGDCVRTGPYKRNETGLEEYNMEMYSVQLEEMRIAQKAGRGTGGKLRLFDATNMMVLRPDGHPSKYGHWPVANRTIPNDCVHWCLPGPIDAWNDLLQELLKREVKKKSKIT</sequence>
<proteinExistence type="inferred from homology"/>
<keyword evidence="6 8" id="KW-0472">Membrane</keyword>
<feature type="domain" description="Trichome birefringence-like N-terminal" evidence="10">
    <location>
        <begin position="128"/>
        <end position="181"/>
    </location>
</feature>
<keyword evidence="5 8" id="KW-1133">Transmembrane helix</keyword>
<evidence type="ECO:0000256" key="1">
    <source>
        <dbReference type="ARBA" id="ARBA00004167"/>
    </source>
</evidence>
<evidence type="ECO:0000256" key="7">
    <source>
        <dbReference type="SAM" id="MobiDB-lite"/>
    </source>
</evidence>
<dbReference type="GO" id="GO:0016020">
    <property type="term" value="C:membrane"/>
    <property type="evidence" value="ECO:0007669"/>
    <property type="project" value="UniProtKB-SubCell"/>
</dbReference>
<dbReference type="EMBL" id="KI630214">
    <property type="protein sequence ID" value="EYU44283.1"/>
    <property type="molecule type" value="Genomic_DNA"/>
</dbReference>
<dbReference type="GO" id="GO:0016413">
    <property type="term" value="F:O-acetyltransferase activity"/>
    <property type="evidence" value="ECO:0000318"/>
    <property type="project" value="GO_Central"/>
</dbReference>
<dbReference type="AlphaFoldDB" id="A0A022RWZ9"/>
<comment type="subcellular location">
    <subcellularLocation>
        <location evidence="1">Membrane</location>
        <topology evidence="1">Single-pass membrane protein</topology>
    </subcellularLocation>
</comment>
<evidence type="ECO:0000256" key="8">
    <source>
        <dbReference type="SAM" id="Phobius"/>
    </source>
</evidence>
<name>A0A022RWZ9_ERYGU</name>